<evidence type="ECO:0000313" key="10">
    <source>
        <dbReference type="Proteomes" id="UP000243924"/>
    </source>
</evidence>
<sequence length="144" mass="15580">MMRFLLPLVLFLSSPLVLAEPEAPPRTLGSATQVSLTTQILQLGLGLIVVVGLIFLLGYLMRRVGPMAGIGSQQIRVISSLPLGTRDRLLLVDVAGKQMLLGASAGRINTLHVFDEPVADLDAVRQQGDFARKLNALLKREPNE</sequence>
<proteinExistence type="inferred from homology"/>
<dbReference type="NCBIfam" id="TIGR03500">
    <property type="entry name" value="FliO_TIGR"/>
    <property type="match status" value="1"/>
</dbReference>
<feature type="signal peptide" evidence="8">
    <location>
        <begin position="1"/>
        <end position="19"/>
    </location>
</feature>
<comment type="subcellular location">
    <subcellularLocation>
        <location evidence="7">Cell membrane</location>
    </subcellularLocation>
    <subcellularLocation>
        <location evidence="7">Bacterial flagellum basal body</location>
    </subcellularLocation>
</comment>
<evidence type="ECO:0000256" key="5">
    <source>
        <dbReference type="ARBA" id="ARBA00023143"/>
    </source>
</evidence>
<dbReference type="Proteomes" id="UP000243924">
    <property type="component" value="Chromosome I"/>
</dbReference>
<feature type="chain" id="PRO_5009273185" description="Flagellar protein" evidence="8">
    <location>
        <begin position="20"/>
        <end position="144"/>
    </location>
</feature>
<protein>
    <recommendedName>
        <fullName evidence="7">Flagellar protein</fullName>
    </recommendedName>
</protein>
<dbReference type="InterPro" id="IPR022781">
    <property type="entry name" value="Flagellar_biosynth_FliO"/>
</dbReference>
<dbReference type="AlphaFoldDB" id="A0A1H2END4"/>
<dbReference type="EMBL" id="LT629787">
    <property type="protein sequence ID" value="SDT96463.1"/>
    <property type="molecule type" value="Genomic_DNA"/>
</dbReference>
<dbReference type="GO" id="GO:0009425">
    <property type="term" value="C:bacterial-type flagellum basal body"/>
    <property type="evidence" value="ECO:0007669"/>
    <property type="project" value="UniProtKB-SubCell"/>
</dbReference>
<dbReference type="PANTHER" id="PTHR38766">
    <property type="entry name" value="FLAGELLAR PROTEIN FLIO"/>
    <property type="match status" value="1"/>
</dbReference>
<keyword evidence="9" id="KW-0969">Cilium</keyword>
<gene>
    <name evidence="9" type="ORF">SAMN05216210_0880</name>
</gene>
<dbReference type="GO" id="GO:0044781">
    <property type="term" value="P:bacterial-type flagellum organization"/>
    <property type="evidence" value="ECO:0007669"/>
    <property type="project" value="UniProtKB-UniRule"/>
</dbReference>
<dbReference type="GO" id="GO:0005886">
    <property type="term" value="C:plasma membrane"/>
    <property type="evidence" value="ECO:0007669"/>
    <property type="project" value="UniProtKB-SubCell"/>
</dbReference>
<keyword evidence="9" id="KW-0966">Cell projection</keyword>
<keyword evidence="5 7" id="KW-0975">Bacterial flagellum</keyword>
<reference evidence="10" key="1">
    <citation type="submission" date="2016-10" db="EMBL/GenBank/DDBJ databases">
        <authorList>
            <person name="Varghese N."/>
            <person name="Submissions S."/>
        </authorList>
    </citation>
    <scope>NUCLEOTIDE SEQUENCE [LARGE SCALE GENOMIC DNA]</scope>
    <source>
        <strain evidence="10">CECT 8338</strain>
    </source>
</reference>
<evidence type="ECO:0000256" key="2">
    <source>
        <dbReference type="ARBA" id="ARBA00022692"/>
    </source>
</evidence>
<keyword evidence="3 7" id="KW-1133">Transmembrane helix</keyword>
<organism evidence="9 10">
    <name type="scientific">Halopseudomonas salegens</name>
    <dbReference type="NCBI Taxonomy" id="1434072"/>
    <lineage>
        <taxon>Bacteria</taxon>
        <taxon>Pseudomonadati</taxon>
        <taxon>Pseudomonadota</taxon>
        <taxon>Gammaproteobacteria</taxon>
        <taxon>Pseudomonadales</taxon>
        <taxon>Pseudomonadaceae</taxon>
        <taxon>Halopseudomonas</taxon>
    </lineage>
</organism>
<name>A0A1H2END4_9GAMM</name>
<keyword evidence="2 7" id="KW-0812">Transmembrane</keyword>
<dbReference type="OrthoDB" id="5741235at2"/>
<evidence type="ECO:0000256" key="1">
    <source>
        <dbReference type="ARBA" id="ARBA00022475"/>
    </source>
</evidence>
<accession>A0A1H2END4</accession>
<dbReference type="InterPro" id="IPR052205">
    <property type="entry name" value="FliO/MopB"/>
</dbReference>
<dbReference type="Pfam" id="PF04347">
    <property type="entry name" value="FliO"/>
    <property type="match status" value="1"/>
</dbReference>
<keyword evidence="8" id="KW-0732">Signal</keyword>
<comment type="similarity">
    <text evidence="6 7">Belongs to the FliO/MopB family.</text>
</comment>
<evidence type="ECO:0000256" key="3">
    <source>
        <dbReference type="ARBA" id="ARBA00022989"/>
    </source>
</evidence>
<evidence type="ECO:0000256" key="4">
    <source>
        <dbReference type="ARBA" id="ARBA00023136"/>
    </source>
</evidence>
<evidence type="ECO:0000256" key="6">
    <source>
        <dbReference type="ARBA" id="ARBA00037937"/>
    </source>
</evidence>
<dbReference type="STRING" id="1434072.SAMN05216210_0880"/>
<evidence type="ECO:0000256" key="7">
    <source>
        <dbReference type="RuleBase" id="RU362064"/>
    </source>
</evidence>
<keyword evidence="4 7" id="KW-0472">Membrane</keyword>
<feature type="transmembrane region" description="Helical" evidence="7">
    <location>
        <begin position="43"/>
        <end position="61"/>
    </location>
</feature>
<dbReference type="PANTHER" id="PTHR38766:SF1">
    <property type="entry name" value="FLAGELLAR PROTEIN FLIO"/>
    <property type="match status" value="1"/>
</dbReference>
<keyword evidence="10" id="KW-1185">Reference proteome</keyword>
<keyword evidence="1 7" id="KW-1003">Cell membrane</keyword>
<keyword evidence="9" id="KW-0282">Flagellum</keyword>
<evidence type="ECO:0000313" key="9">
    <source>
        <dbReference type="EMBL" id="SDT96463.1"/>
    </source>
</evidence>
<evidence type="ECO:0000256" key="8">
    <source>
        <dbReference type="SAM" id="SignalP"/>
    </source>
</evidence>
<dbReference type="RefSeq" id="WP_092384513.1">
    <property type="nucleotide sequence ID" value="NZ_LT629787.1"/>
</dbReference>